<evidence type="ECO:0000313" key="3">
    <source>
        <dbReference type="EMBL" id="CDS13236.1"/>
    </source>
</evidence>
<dbReference type="OrthoDB" id="2228at2759"/>
<feature type="compositionally biased region" description="Basic and acidic residues" evidence="2">
    <location>
        <begin position="649"/>
        <end position="658"/>
    </location>
</feature>
<dbReference type="InterPro" id="IPR001619">
    <property type="entry name" value="Sec1-like"/>
</dbReference>
<proteinExistence type="inferred from homology"/>
<comment type="similarity">
    <text evidence="1">Belongs to the STXBP/unc-18/SEC1 family.</text>
</comment>
<dbReference type="PIRSF" id="PIRSF005715">
    <property type="entry name" value="VPS45_Sec1"/>
    <property type="match status" value="1"/>
</dbReference>
<dbReference type="EMBL" id="LK023379">
    <property type="protein sequence ID" value="CDS13236.1"/>
    <property type="molecule type" value="Genomic_DNA"/>
</dbReference>
<dbReference type="Pfam" id="PF00995">
    <property type="entry name" value="Sec1"/>
    <property type="match status" value="1"/>
</dbReference>
<accession>A0A077X059</accession>
<evidence type="ECO:0000256" key="1">
    <source>
        <dbReference type="ARBA" id="ARBA00009884"/>
    </source>
</evidence>
<protein>
    <recommendedName>
        <fullName evidence="4">Sec1-like protein</fullName>
    </recommendedName>
</protein>
<dbReference type="SUPFAM" id="SSF56815">
    <property type="entry name" value="Sec1/munc18-like (SM) proteins"/>
    <property type="match status" value="1"/>
</dbReference>
<dbReference type="Gene3D" id="3.40.50.1910">
    <property type="match status" value="1"/>
</dbReference>
<dbReference type="Gene3D" id="1.25.40.60">
    <property type="match status" value="1"/>
</dbReference>
<dbReference type="PANTHER" id="PTHR11679">
    <property type="entry name" value="VESICLE PROTEIN SORTING-ASSOCIATED"/>
    <property type="match status" value="1"/>
</dbReference>
<dbReference type="InterPro" id="IPR036045">
    <property type="entry name" value="Sec1-like_sf"/>
</dbReference>
<evidence type="ECO:0008006" key="4">
    <source>
        <dbReference type="Google" id="ProtNLM"/>
    </source>
</evidence>
<gene>
    <name evidence="3" type="ORF">LRAMOSA05414</name>
</gene>
<organism evidence="3">
    <name type="scientific">Lichtheimia ramosa</name>
    <dbReference type="NCBI Taxonomy" id="688394"/>
    <lineage>
        <taxon>Eukaryota</taxon>
        <taxon>Fungi</taxon>
        <taxon>Fungi incertae sedis</taxon>
        <taxon>Mucoromycota</taxon>
        <taxon>Mucoromycotina</taxon>
        <taxon>Mucoromycetes</taxon>
        <taxon>Mucorales</taxon>
        <taxon>Lichtheimiaceae</taxon>
        <taxon>Lichtheimia</taxon>
    </lineage>
</organism>
<dbReference type="InterPro" id="IPR043154">
    <property type="entry name" value="Sec-1-like_dom1"/>
</dbReference>
<reference evidence="3" key="1">
    <citation type="journal article" date="2014" name="Genome Announc.">
        <title>De novo whole-genome sequence and genome annotation of Lichtheimia ramosa.</title>
        <authorList>
            <person name="Linde J."/>
            <person name="Schwartze V."/>
            <person name="Binder U."/>
            <person name="Lass-Florl C."/>
            <person name="Voigt K."/>
            <person name="Horn F."/>
        </authorList>
    </citation>
    <scope>NUCLEOTIDE SEQUENCE</scope>
    <source>
        <strain evidence="3">JMRC FSU:6197</strain>
    </source>
</reference>
<name>A0A077X059_9FUNG</name>
<dbReference type="Gene3D" id="3.90.830.10">
    <property type="entry name" value="Syntaxin Binding Protein 1, Chain A, domain 2"/>
    <property type="match status" value="1"/>
</dbReference>
<dbReference type="Gene3D" id="3.40.50.2060">
    <property type="match status" value="1"/>
</dbReference>
<sequence>MSTNSVTIRNGVDQILRTSTFFATAVISQRFLDIIKSVQPSGRWKLVVVDSLSLKILNSACKMYDILEENVSSFVENIEKSRQPYPSVEAVYILTPCEDSCRRLVDDLARPEGPMYAAAHIHFIQAMEQHLFDDLVRRLRENNVMDCVKNLKDMYMDFVVREPAVFTLDDEQKFFSLFNNDGDSGAGSPILGDVDDMAKQLLCVCVALGENPLIRYHRPLDVPGTINRNIPLHLAKALQDQLDAFMEINKSFPPPKDPPMPRGTLIILDRTIDPVAPLLHEFTYQAMVADLLNVEEAANGLKYTYEYIQEDGTSKDQEAALNDQDAVYTSIRHMHIAITTEQLIDDFNKFMSENASGTGSGQASVKSLHDMKNMIANLPQYQEMKTKFSAHMTIASDCMAEFRDQNLDAIGLLEQNMACGETPDHQVPKQIVDELLPILDDPYTSQAIKTRLIMIWFATCDKVDPDELELLLAHARLDKKYKDAIDNLSLLGVQLSKSANKQGEKSSRWHRKKRESVVNQQQDVPFDLSRYVPIVKRVVEGHVKETIDQSLFPLLRIARPEDLRRDPTQSPKENYQLRVYKTQWHKKSVGKNAQPKPASGPPVIIFIAGGMTYSEMRSAYELSQTFDRDVYIGSTHIITPDRFVNDLSELDKPGHPPKEVVPPYTGSVHARSSPSSPMPKTKRK</sequence>
<dbReference type="GO" id="GO:0016192">
    <property type="term" value="P:vesicle-mediated transport"/>
    <property type="evidence" value="ECO:0007669"/>
    <property type="project" value="InterPro"/>
</dbReference>
<dbReference type="InterPro" id="IPR043127">
    <property type="entry name" value="Sec-1-like_dom3a"/>
</dbReference>
<dbReference type="AlphaFoldDB" id="A0A077X059"/>
<evidence type="ECO:0000256" key="2">
    <source>
        <dbReference type="SAM" id="MobiDB-lite"/>
    </source>
</evidence>
<dbReference type="InterPro" id="IPR027482">
    <property type="entry name" value="Sec1-like_dom2"/>
</dbReference>
<feature type="region of interest" description="Disordered" evidence="2">
    <location>
        <begin position="648"/>
        <end position="684"/>
    </location>
</feature>